<protein>
    <submittedName>
        <fullName evidence="1">Mitochondrial presequence protease</fullName>
    </submittedName>
</protein>
<sequence length="186" mass="20922">MATLPAISEIPRHHPECCLSLSTKLIQAIGQRQSHGSTVISIGSGSGLLETLIQQRYSTVRVIGLEVNNLVNKYLPPENAVTVKGTWDIYNKSSEYNTWLFVYPRSPKLISSYLELPMVPYTIIWLGPRKDWDDFRTPFVASEFKLEEIEDAGLVHYETMVLMTKESSLSSADGFVPLSKSQIDEI</sequence>
<keyword evidence="1" id="KW-0645">Protease</keyword>
<comment type="caution">
    <text evidence="1">The sequence shown here is derived from an EMBL/GenBank/DDBJ whole genome shotgun (WGS) entry which is preliminary data.</text>
</comment>
<dbReference type="EMBL" id="SNSC02000005">
    <property type="protein sequence ID" value="TID24494.1"/>
    <property type="molecule type" value="Genomic_DNA"/>
</dbReference>
<keyword evidence="2" id="KW-1185">Reference proteome</keyword>
<gene>
    <name evidence="1" type="ORF">E6O75_ATG02859</name>
</gene>
<accession>A0A4Z1PPY5</accession>
<evidence type="ECO:0000313" key="2">
    <source>
        <dbReference type="Proteomes" id="UP000298493"/>
    </source>
</evidence>
<reference evidence="1 2" key="1">
    <citation type="submission" date="2019-04" db="EMBL/GenBank/DDBJ databases">
        <title>High contiguity whole genome sequence and gene annotation resource for two Venturia nashicola isolates.</title>
        <authorList>
            <person name="Prokchorchik M."/>
            <person name="Won K."/>
            <person name="Lee Y."/>
            <person name="Choi E.D."/>
            <person name="Segonzac C."/>
            <person name="Sohn K.H."/>
        </authorList>
    </citation>
    <scope>NUCLEOTIDE SEQUENCE [LARGE SCALE GENOMIC DNA]</scope>
    <source>
        <strain evidence="1 2">PRI2</strain>
    </source>
</reference>
<name>A0A4Z1PPY5_9PEZI</name>
<dbReference type="AlphaFoldDB" id="A0A4Z1PPY5"/>
<evidence type="ECO:0000313" key="1">
    <source>
        <dbReference type="EMBL" id="TID24494.1"/>
    </source>
</evidence>
<organism evidence="1 2">
    <name type="scientific">Venturia nashicola</name>
    <dbReference type="NCBI Taxonomy" id="86259"/>
    <lineage>
        <taxon>Eukaryota</taxon>
        <taxon>Fungi</taxon>
        <taxon>Dikarya</taxon>
        <taxon>Ascomycota</taxon>
        <taxon>Pezizomycotina</taxon>
        <taxon>Dothideomycetes</taxon>
        <taxon>Pleosporomycetidae</taxon>
        <taxon>Venturiales</taxon>
        <taxon>Venturiaceae</taxon>
        <taxon>Venturia</taxon>
    </lineage>
</organism>
<proteinExistence type="predicted"/>
<dbReference type="GO" id="GO:0008233">
    <property type="term" value="F:peptidase activity"/>
    <property type="evidence" value="ECO:0007669"/>
    <property type="project" value="UniProtKB-KW"/>
</dbReference>
<dbReference type="GO" id="GO:0006508">
    <property type="term" value="P:proteolysis"/>
    <property type="evidence" value="ECO:0007669"/>
    <property type="project" value="UniProtKB-KW"/>
</dbReference>
<dbReference type="Proteomes" id="UP000298493">
    <property type="component" value="Unassembled WGS sequence"/>
</dbReference>
<keyword evidence="1" id="KW-0378">Hydrolase</keyword>